<dbReference type="InterPro" id="IPR036259">
    <property type="entry name" value="MFS_trans_sf"/>
</dbReference>
<organism evidence="7 8">
    <name type="scientific">Penicillium cataractarum</name>
    <dbReference type="NCBI Taxonomy" id="2100454"/>
    <lineage>
        <taxon>Eukaryota</taxon>
        <taxon>Fungi</taxon>
        <taxon>Dikarya</taxon>
        <taxon>Ascomycota</taxon>
        <taxon>Pezizomycotina</taxon>
        <taxon>Eurotiomycetes</taxon>
        <taxon>Eurotiomycetidae</taxon>
        <taxon>Eurotiales</taxon>
        <taxon>Aspergillaceae</taxon>
        <taxon>Penicillium</taxon>
    </lineage>
</organism>
<reference evidence="7" key="2">
    <citation type="journal article" date="2023" name="IMA Fungus">
        <title>Comparative genomic study of the Penicillium genus elucidates a diverse pangenome and 15 lateral gene transfer events.</title>
        <authorList>
            <person name="Petersen C."/>
            <person name="Sorensen T."/>
            <person name="Nielsen M.R."/>
            <person name="Sondergaard T.E."/>
            <person name="Sorensen J.L."/>
            <person name="Fitzpatrick D.A."/>
            <person name="Frisvad J.C."/>
            <person name="Nielsen K.L."/>
        </authorList>
    </citation>
    <scope>NUCLEOTIDE SEQUENCE</scope>
    <source>
        <strain evidence="7">IBT 29864</strain>
    </source>
</reference>
<dbReference type="OrthoDB" id="6612291at2759"/>
<evidence type="ECO:0000256" key="5">
    <source>
        <dbReference type="SAM" id="MobiDB-lite"/>
    </source>
</evidence>
<keyword evidence="2 6" id="KW-0812">Transmembrane</keyword>
<evidence type="ECO:0008006" key="9">
    <source>
        <dbReference type="Google" id="ProtNLM"/>
    </source>
</evidence>
<proteinExistence type="predicted"/>
<feature type="transmembrane region" description="Helical" evidence="6">
    <location>
        <begin position="63"/>
        <end position="84"/>
    </location>
</feature>
<comment type="subcellular location">
    <subcellularLocation>
        <location evidence="1">Membrane</location>
        <topology evidence="1">Multi-pass membrane protein</topology>
    </subcellularLocation>
</comment>
<dbReference type="RefSeq" id="XP_056557674.1">
    <property type="nucleotide sequence ID" value="XM_056695462.1"/>
</dbReference>
<feature type="compositionally biased region" description="Polar residues" evidence="5">
    <location>
        <begin position="208"/>
        <end position="218"/>
    </location>
</feature>
<dbReference type="EMBL" id="JAPZBS010000002">
    <property type="protein sequence ID" value="KAJ5380103.1"/>
    <property type="molecule type" value="Genomic_DNA"/>
</dbReference>
<keyword evidence="4 6" id="KW-0472">Membrane</keyword>
<dbReference type="PANTHER" id="PTHR48022:SF68">
    <property type="entry name" value="MAJOR FACILITATOR SUPERFAMILY (MFS) PROFILE DOMAIN-CONTAINING PROTEIN-RELATED"/>
    <property type="match status" value="1"/>
</dbReference>
<comment type="caution">
    <text evidence="7">The sequence shown here is derived from an EMBL/GenBank/DDBJ whole genome shotgun (WGS) entry which is preliminary data.</text>
</comment>
<evidence type="ECO:0000313" key="7">
    <source>
        <dbReference type="EMBL" id="KAJ5380103.1"/>
    </source>
</evidence>
<dbReference type="InterPro" id="IPR005828">
    <property type="entry name" value="MFS_sugar_transport-like"/>
</dbReference>
<gene>
    <name evidence="7" type="ORF">N7496_002531</name>
</gene>
<reference evidence="7" key="1">
    <citation type="submission" date="2022-11" db="EMBL/GenBank/DDBJ databases">
        <authorList>
            <person name="Petersen C."/>
        </authorList>
    </citation>
    <scope>NUCLEOTIDE SEQUENCE</scope>
    <source>
        <strain evidence="7">IBT 29864</strain>
    </source>
</reference>
<dbReference type="Pfam" id="PF00083">
    <property type="entry name" value="Sugar_tr"/>
    <property type="match status" value="2"/>
</dbReference>
<dbReference type="GO" id="GO:0016020">
    <property type="term" value="C:membrane"/>
    <property type="evidence" value="ECO:0007669"/>
    <property type="project" value="UniProtKB-SubCell"/>
</dbReference>
<keyword evidence="8" id="KW-1185">Reference proteome</keyword>
<feature type="region of interest" description="Disordered" evidence="5">
    <location>
        <begin position="185"/>
        <end position="218"/>
    </location>
</feature>
<dbReference type="GO" id="GO:0005351">
    <property type="term" value="F:carbohydrate:proton symporter activity"/>
    <property type="evidence" value="ECO:0007669"/>
    <property type="project" value="TreeGrafter"/>
</dbReference>
<sequence length="218" mass="24129">MISIISGLDFLFFGYDQGVMGGLLTLNSFVTTFPNIDTTKAGLICLSRSEQSQRSTVQGITTASYNLGCFFGAIFCIWIGNYLGRRKTIFVRSIIMASLPGSLGAARHTYIILAVINAFIFPVVYFFYPETAYRSLEEMDIIFQKSTSVFNVVSVARNEPHRFGKNGELLINYQDTEEHMRRASHVSETQIKTLSSGSDLESGKGTHIENNGSISDSS</sequence>
<keyword evidence="3 6" id="KW-1133">Transmembrane helix</keyword>
<dbReference type="Gene3D" id="1.20.1250.20">
    <property type="entry name" value="MFS general substrate transporter like domains"/>
    <property type="match status" value="2"/>
</dbReference>
<evidence type="ECO:0000256" key="3">
    <source>
        <dbReference type="ARBA" id="ARBA00022989"/>
    </source>
</evidence>
<evidence type="ECO:0000256" key="1">
    <source>
        <dbReference type="ARBA" id="ARBA00004141"/>
    </source>
</evidence>
<dbReference type="AlphaFoldDB" id="A0A9W9SK92"/>
<protein>
    <recommendedName>
        <fullName evidence="9">Major facilitator superfamily (MFS) profile domain-containing protein</fullName>
    </recommendedName>
</protein>
<evidence type="ECO:0000313" key="8">
    <source>
        <dbReference type="Proteomes" id="UP001147782"/>
    </source>
</evidence>
<accession>A0A9W9SK92</accession>
<evidence type="ECO:0000256" key="6">
    <source>
        <dbReference type="SAM" id="Phobius"/>
    </source>
</evidence>
<dbReference type="Proteomes" id="UP001147782">
    <property type="component" value="Unassembled WGS sequence"/>
</dbReference>
<evidence type="ECO:0000256" key="2">
    <source>
        <dbReference type="ARBA" id="ARBA00022692"/>
    </source>
</evidence>
<dbReference type="GeneID" id="81434639"/>
<dbReference type="PANTHER" id="PTHR48022">
    <property type="entry name" value="PLASTIDIC GLUCOSE TRANSPORTER 4"/>
    <property type="match status" value="1"/>
</dbReference>
<feature type="transmembrane region" description="Helical" evidence="6">
    <location>
        <begin position="105"/>
        <end position="128"/>
    </location>
</feature>
<feature type="compositionally biased region" description="Polar residues" evidence="5">
    <location>
        <begin position="186"/>
        <end position="199"/>
    </location>
</feature>
<dbReference type="InterPro" id="IPR050360">
    <property type="entry name" value="MFS_Sugar_Transporters"/>
</dbReference>
<name>A0A9W9SK92_9EURO</name>
<dbReference type="SUPFAM" id="SSF103473">
    <property type="entry name" value="MFS general substrate transporter"/>
    <property type="match status" value="1"/>
</dbReference>
<evidence type="ECO:0000256" key="4">
    <source>
        <dbReference type="ARBA" id="ARBA00023136"/>
    </source>
</evidence>